<proteinExistence type="predicted"/>
<feature type="chain" id="PRO_5045982874" evidence="1">
    <location>
        <begin position="20"/>
        <end position="167"/>
    </location>
</feature>
<dbReference type="SMART" id="SM00137">
    <property type="entry name" value="MAM"/>
    <property type="match status" value="1"/>
</dbReference>
<dbReference type="Gene3D" id="2.60.120.200">
    <property type="match status" value="1"/>
</dbReference>
<reference evidence="4" key="1">
    <citation type="submission" date="2025-08" db="UniProtKB">
        <authorList>
            <consortium name="RefSeq"/>
        </authorList>
    </citation>
    <scope>IDENTIFICATION</scope>
    <source>
        <tissue evidence="4">Muscle</tissue>
    </source>
</reference>
<evidence type="ECO:0000313" key="4">
    <source>
        <dbReference type="RefSeq" id="XP_022244656.1"/>
    </source>
</evidence>
<dbReference type="GeneID" id="111086372"/>
<feature type="signal peptide" evidence="1">
    <location>
        <begin position="1"/>
        <end position="19"/>
    </location>
</feature>
<feature type="domain" description="MAM" evidence="2">
    <location>
        <begin position="22"/>
        <end position="166"/>
    </location>
</feature>
<keyword evidence="3" id="KW-1185">Reference proteome</keyword>
<dbReference type="Proteomes" id="UP000694941">
    <property type="component" value="Unplaced"/>
</dbReference>
<dbReference type="RefSeq" id="XP_022244656.1">
    <property type="nucleotide sequence ID" value="XM_022388948.1"/>
</dbReference>
<dbReference type="Pfam" id="PF00629">
    <property type="entry name" value="MAM"/>
    <property type="match status" value="1"/>
</dbReference>
<accession>A0ABM1SM00</accession>
<evidence type="ECO:0000256" key="1">
    <source>
        <dbReference type="SAM" id="SignalP"/>
    </source>
</evidence>
<keyword evidence="1" id="KW-0732">Signal</keyword>
<dbReference type="InterPro" id="IPR013320">
    <property type="entry name" value="ConA-like_dom_sf"/>
</dbReference>
<dbReference type="SUPFAM" id="SSF49899">
    <property type="entry name" value="Concanavalin A-like lectins/glucanases"/>
    <property type="match status" value="1"/>
</dbReference>
<dbReference type="InterPro" id="IPR000998">
    <property type="entry name" value="MAM_dom"/>
</dbReference>
<sequence>MKTCISLVCVFSMINKCLALDFLCNFEDHDCGLINTNADAKWVRKYDNIGERRGFFLVVDAVESNNNVATVKTPYFSSNEVARGCLSVDYYINGVGAYELRIDGEDFYRFNIKSVSESYIYWRSAQIDIDLSFQDIKFYFIAKTNNIGRGTIAIDNIGFKRRACSVP</sequence>
<organism evidence="3 4">
    <name type="scientific">Limulus polyphemus</name>
    <name type="common">Atlantic horseshoe crab</name>
    <dbReference type="NCBI Taxonomy" id="6850"/>
    <lineage>
        <taxon>Eukaryota</taxon>
        <taxon>Metazoa</taxon>
        <taxon>Ecdysozoa</taxon>
        <taxon>Arthropoda</taxon>
        <taxon>Chelicerata</taxon>
        <taxon>Merostomata</taxon>
        <taxon>Xiphosura</taxon>
        <taxon>Limulidae</taxon>
        <taxon>Limulus</taxon>
    </lineage>
</organism>
<evidence type="ECO:0000259" key="2">
    <source>
        <dbReference type="PROSITE" id="PS50060"/>
    </source>
</evidence>
<evidence type="ECO:0000313" key="3">
    <source>
        <dbReference type="Proteomes" id="UP000694941"/>
    </source>
</evidence>
<dbReference type="PROSITE" id="PS50060">
    <property type="entry name" value="MAM_2"/>
    <property type="match status" value="1"/>
</dbReference>
<gene>
    <name evidence="4" type="primary">LOC111086372</name>
</gene>
<protein>
    <submittedName>
        <fullName evidence="4">Uncharacterized protein LOC111086372</fullName>
    </submittedName>
</protein>
<name>A0ABM1SM00_LIMPO</name>